<evidence type="ECO:0000313" key="2">
    <source>
        <dbReference type="Proteomes" id="UP000308230"/>
    </source>
</evidence>
<reference evidence="1 2" key="1">
    <citation type="submission" date="2019-04" db="EMBL/GenBank/DDBJ databases">
        <title>Bacillus caeni sp. nov., a bacterium isolated from mangrove sediment.</title>
        <authorList>
            <person name="Huang H."/>
            <person name="Mo K."/>
            <person name="Hu Y."/>
        </authorList>
    </citation>
    <scope>NUCLEOTIDE SEQUENCE [LARGE SCALE GENOMIC DNA]</scope>
    <source>
        <strain evidence="1 2">HB172195</strain>
    </source>
</reference>
<dbReference type="EMBL" id="SWLG01000024">
    <property type="protein sequence ID" value="TLS35300.1"/>
    <property type="molecule type" value="Genomic_DNA"/>
</dbReference>
<organism evidence="1 2">
    <name type="scientific">Exobacillus caeni</name>
    <dbReference type="NCBI Taxonomy" id="2574798"/>
    <lineage>
        <taxon>Bacteria</taxon>
        <taxon>Bacillati</taxon>
        <taxon>Bacillota</taxon>
        <taxon>Bacilli</taxon>
        <taxon>Bacillales</taxon>
        <taxon>Guptibacillaceae</taxon>
        <taxon>Exobacillus</taxon>
    </lineage>
</organism>
<sequence length="387" mass="43747">MENNELIEVKGDLVIPFAEGADEHSEPIKIPNSLLDAVVKGLQNNPASQKLIKVSEDPSELFKVILRPDLQEGIDSGKLIWDGCSVDLRNANTNRYAGKITLQKSELPTEVNKTDSSKAVTSLSNVTKAICSISGQVQLAEISQKIGVLDEKINSIIENSWREKIAALQSATEMINDGLLELPDSNALTRINLAILEVGNLSNYFRLSIENIISKRITISVWASFKESMFTWFGKNKDEYNEEFVNEIRELLEEYSFLIDCYIQAETLLGSCYQVIEGYKKAKKYYDRIEDLINYSSQELYKKLIFLLDINDESVDFQRKVIDILPLIDKRQIPIKAAIKTANDNEINGINKTLQIKQQLLDGPLITFELPREILLLQHDGDEANEC</sequence>
<dbReference type="OrthoDB" id="2956805at2"/>
<keyword evidence="2" id="KW-1185">Reference proteome</keyword>
<dbReference type="Proteomes" id="UP000308230">
    <property type="component" value="Unassembled WGS sequence"/>
</dbReference>
<proteinExistence type="predicted"/>
<name>A0A5R9EZ02_9BACL</name>
<dbReference type="RefSeq" id="WP_138129188.1">
    <property type="nucleotide sequence ID" value="NZ_SWLG01000024.1"/>
</dbReference>
<comment type="caution">
    <text evidence="1">The sequence shown here is derived from an EMBL/GenBank/DDBJ whole genome shotgun (WGS) entry which is preliminary data.</text>
</comment>
<protein>
    <submittedName>
        <fullName evidence="1">Uncharacterized protein</fullName>
    </submittedName>
</protein>
<evidence type="ECO:0000313" key="1">
    <source>
        <dbReference type="EMBL" id="TLS35300.1"/>
    </source>
</evidence>
<dbReference type="AlphaFoldDB" id="A0A5R9EZ02"/>
<gene>
    <name evidence="1" type="ORF">FCL54_21180</name>
</gene>
<accession>A0A5R9EZ02</accession>